<evidence type="ECO:0000313" key="2">
    <source>
        <dbReference type="EMBL" id="KAJ8905154.1"/>
    </source>
</evidence>
<evidence type="ECO:0000313" key="3">
    <source>
        <dbReference type="Proteomes" id="UP001157974"/>
    </source>
</evidence>
<dbReference type="EMBL" id="JAMWBK010000005">
    <property type="protein sequence ID" value="KAJ8905154.1"/>
    <property type="molecule type" value="Genomic_DNA"/>
</dbReference>
<gene>
    <name evidence="2" type="ORF">NDN08_001664</name>
</gene>
<comment type="caution">
    <text evidence="2">The sequence shown here is derived from an EMBL/GenBank/DDBJ whole genome shotgun (WGS) entry which is preliminary data.</text>
</comment>
<sequence>MASIASGVAVSAGTFVLAGASVSLTRPHEEVHVITQMPSLQERIKVLFGRFKSASNESSSETPAAMPTKQYVEVEAPKTSNIGGDDGGAAPPTPFEKFRFRPSKLPGPPKPYDPNTAI</sequence>
<evidence type="ECO:0000256" key="1">
    <source>
        <dbReference type="SAM" id="MobiDB-lite"/>
    </source>
</evidence>
<feature type="region of interest" description="Disordered" evidence="1">
    <location>
        <begin position="54"/>
        <end position="118"/>
    </location>
</feature>
<keyword evidence="3" id="KW-1185">Reference proteome</keyword>
<dbReference type="Proteomes" id="UP001157974">
    <property type="component" value="Unassembled WGS sequence"/>
</dbReference>
<proteinExistence type="predicted"/>
<protein>
    <submittedName>
        <fullName evidence="2">Uncharacterized protein</fullName>
    </submittedName>
</protein>
<accession>A0AAV8USX2</accession>
<reference evidence="2 3" key="1">
    <citation type="journal article" date="2023" name="Nat. Commun.">
        <title>Origin of minicircular mitochondrial genomes in red algae.</title>
        <authorList>
            <person name="Lee Y."/>
            <person name="Cho C.H."/>
            <person name="Lee Y.M."/>
            <person name="Park S.I."/>
            <person name="Yang J.H."/>
            <person name="West J.A."/>
            <person name="Bhattacharya D."/>
            <person name="Yoon H.S."/>
        </authorList>
    </citation>
    <scope>NUCLEOTIDE SEQUENCE [LARGE SCALE GENOMIC DNA]</scope>
    <source>
        <strain evidence="2 3">CCMP1338</strain>
        <tissue evidence="2">Whole cell</tissue>
    </source>
</reference>
<name>A0AAV8USX2_9RHOD</name>
<dbReference type="AlphaFoldDB" id="A0AAV8USX2"/>
<organism evidence="2 3">
    <name type="scientific">Rhodosorus marinus</name>
    <dbReference type="NCBI Taxonomy" id="101924"/>
    <lineage>
        <taxon>Eukaryota</taxon>
        <taxon>Rhodophyta</taxon>
        <taxon>Stylonematophyceae</taxon>
        <taxon>Stylonematales</taxon>
        <taxon>Stylonemataceae</taxon>
        <taxon>Rhodosorus</taxon>
    </lineage>
</organism>